<name>A0AB34JAV6_PRYPA</name>
<accession>A0AB34JAV6</accession>
<gene>
    <name evidence="2" type="ORF">AB1Y20_002347</name>
</gene>
<keyword evidence="3" id="KW-1185">Reference proteome</keyword>
<dbReference type="SUPFAM" id="SSF51735">
    <property type="entry name" value="NAD(P)-binding Rossmann-fold domains"/>
    <property type="match status" value="1"/>
</dbReference>
<sequence length="358" mass="38622">MRGRYRLGVPLAALAALAALAIPMGMRVAFQALSLPLDPTAGVVQPLGRDALAQAVGGRRALVVGGTRGIGRHVALELARLGAHVSIAGRSAGESHMRELVEAAGGANLSAPASGAYAFDLLTVRGCVELVEALQANEVKIDLLVMTVGMWPDLEEPRTKEGHDKVLMLDVIARFIVLDGLARGGDKAVLQPDARVLSVLASTQWLPVPSQLDVLHAWVRGDDGYRFAGVHHMPTLMAVAAVSHDAMLQHAAHTHTHLRVVGTHPGVVPTDVFTPTVPAWSVPLLKRVITWLPMSLSPVKAGLTQIQIAVSPNVETRKVTYFNHDMEGRKALARAYDARFQKWLWNHLTEVRRRGLQL</sequence>
<keyword evidence="1" id="KW-0560">Oxidoreductase</keyword>
<dbReference type="PANTHER" id="PTHR47534:SF3">
    <property type="entry name" value="ALCOHOL DEHYDROGENASE-LIKE C-TERMINAL DOMAIN-CONTAINING PROTEIN"/>
    <property type="match status" value="1"/>
</dbReference>
<dbReference type="PRINTS" id="PR00081">
    <property type="entry name" value="GDHRDH"/>
</dbReference>
<protein>
    <recommendedName>
        <fullName evidence="4">Protochlorophyllide reductase</fullName>
    </recommendedName>
</protein>
<dbReference type="Proteomes" id="UP001515480">
    <property type="component" value="Unassembled WGS sequence"/>
</dbReference>
<dbReference type="Gene3D" id="3.40.50.720">
    <property type="entry name" value="NAD(P)-binding Rossmann-like Domain"/>
    <property type="match status" value="1"/>
</dbReference>
<comment type="caution">
    <text evidence="2">The sequence shown here is derived from an EMBL/GenBank/DDBJ whole genome shotgun (WGS) entry which is preliminary data.</text>
</comment>
<organism evidence="2 3">
    <name type="scientific">Prymnesium parvum</name>
    <name type="common">Toxic golden alga</name>
    <dbReference type="NCBI Taxonomy" id="97485"/>
    <lineage>
        <taxon>Eukaryota</taxon>
        <taxon>Haptista</taxon>
        <taxon>Haptophyta</taxon>
        <taxon>Prymnesiophyceae</taxon>
        <taxon>Prymnesiales</taxon>
        <taxon>Prymnesiaceae</taxon>
        <taxon>Prymnesium</taxon>
    </lineage>
</organism>
<dbReference type="Pfam" id="PF00106">
    <property type="entry name" value="adh_short"/>
    <property type="match status" value="1"/>
</dbReference>
<dbReference type="PANTHER" id="PTHR47534">
    <property type="entry name" value="YALI0E05731P"/>
    <property type="match status" value="1"/>
</dbReference>
<dbReference type="GO" id="GO:0016491">
    <property type="term" value="F:oxidoreductase activity"/>
    <property type="evidence" value="ECO:0007669"/>
    <property type="project" value="UniProtKB-KW"/>
</dbReference>
<dbReference type="InterPro" id="IPR002347">
    <property type="entry name" value="SDR_fam"/>
</dbReference>
<dbReference type="AlphaFoldDB" id="A0AB34JAV6"/>
<dbReference type="EMBL" id="JBGBPQ010000011">
    <property type="protein sequence ID" value="KAL1515731.1"/>
    <property type="molecule type" value="Genomic_DNA"/>
</dbReference>
<dbReference type="InterPro" id="IPR052228">
    <property type="entry name" value="Sec_Metab_Biosynth_Oxidored"/>
</dbReference>
<evidence type="ECO:0008006" key="4">
    <source>
        <dbReference type="Google" id="ProtNLM"/>
    </source>
</evidence>
<evidence type="ECO:0000313" key="3">
    <source>
        <dbReference type="Proteomes" id="UP001515480"/>
    </source>
</evidence>
<dbReference type="InterPro" id="IPR036291">
    <property type="entry name" value="NAD(P)-bd_dom_sf"/>
</dbReference>
<evidence type="ECO:0000313" key="2">
    <source>
        <dbReference type="EMBL" id="KAL1515731.1"/>
    </source>
</evidence>
<proteinExistence type="predicted"/>
<evidence type="ECO:0000256" key="1">
    <source>
        <dbReference type="ARBA" id="ARBA00023002"/>
    </source>
</evidence>
<reference evidence="2 3" key="1">
    <citation type="journal article" date="2024" name="Science">
        <title>Giant polyketide synthase enzymes in the biosynthesis of giant marine polyether toxins.</title>
        <authorList>
            <person name="Fallon T.R."/>
            <person name="Shende V.V."/>
            <person name="Wierzbicki I.H."/>
            <person name="Pendleton A.L."/>
            <person name="Watervoot N.F."/>
            <person name="Auber R.P."/>
            <person name="Gonzalez D.J."/>
            <person name="Wisecaver J.H."/>
            <person name="Moore B.S."/>
        </authorList>
    </citation>
    <scope>NUCLEOTIDE SEQUENCE [LARGE SCALE GENOMIC DNA]</scope>
    <source>
        <strain evidence="2 3">12B1</strain>
    </source>
</reference>